<reference evidence="1" key="1">
    <citation type="submission" date="2019-10" db="EMBL/GenBank/DDBJ databases">
        <authorList>
            <person name="Zhang R."/>
            <person name="Pan Y."/>
            <person name="Wang J."/>
            <person name="Ma R."/>
            <person name="Yu S."/>
        </authorList>
    </citation>
    <scope>NUCLEOTIDE SEQUENCE</scope>
    <source>
        <strain evidence="1">LA-IB0</strain>
        <tissue evidence="1">Leaf</tissue>
    </source>
</reference>
<evidence type="ECO:0008006" key="3">
    <source>
        <dbReference type="Google" id="ProtNLM"/>
    </source>
</evidence>
<sequence length="212" mass="24294">MYGDDLIFGKANESNVESIGECLEEYGECQSGLANGLVKRNRLFTLVRVSPERYMRNDFCDVLKFKECNHKSKHLGLPFCKPATRVADFLKLIDRVDRKLQGWKSKSLAQVGRNVQNKQRTMKVWTWENFDKQGMLGSVEAIHLYILHGSNADTQNRFRVRLYSRAIQARNGGGGMWHHHHRELHNGVASPSGVVLPDADEIKEANQEQEPW</sequence>
<gene>
    <name evidence="1" type="ORF">BUALT_Bualt01G0080300</name>
</gene>
<evidence type="ECO:0000313" key="2">
    <source>
        <dbReference type="Proteomes" id="UP000826271"/>
    </source>
</evidence>
<keyword evidence="2" id="KW-1185">Reference proteome</keyword>
<comment type="caution">
    <text evidence="1">The sequence shown here is derived from an EMBL/GenBank/DDBJ whole genome shotgun (WGS) entry which is preliminary data.</text>
</comment>
<dbReference type="Proteomes" id="UP000826271">
    <property type="component" value="Unassembled WGS sequence"/>
</dbReference>
<proteinExistence type="predicted"/>
<protein>
    <recommendedName>
        <fullName evidence="3">Reverse transcriptase</fullName>
    </recommendedName>
</protein>
<name>A0AAV6YCB4_9LAMI</name>
<evidence type="ECO:0000313" key="1">
    <source>
        <dbReference type="EMBL" id="KAG8390409.1"/>
    </source>
</evidence>
<organism evidence="1 2">
    <name type="scientific">Buddleja alternifolia</name>
    <dbReference type="NCBI Taxonomy" id="168488"/>
    <lineage>
        <taxon>Eukaryota</taxon>
        <taxon>Viridiplantae</taxon>
        <taxon>Streptophyta</taxon>
        <taxon>Embryophyta</taxon>
        <taxon>Tracheophyta</taxon>
        <taxon>Spermatophyta</taxon>
        <taxon>Magnoliopsida</taxon>
        <taxon>eudicotyledons</taxon>
        <taxon>Gunneridae</taxon>
        <taxon>Pentapetalae</taxon>
        <taxon>asterids</taxon>
        <taxon>lamiids</taxon>
        <taxon>Lamiales</taxon>
        <taxon>Scrophulariaceae</taxon>
        <taxon>Buddlejeae</taxon>
        <taxon>Buddleja</taxon>
    </lineage>
</organism>
<accession>A0AAV6YCB4</accession>
<dbReference type="EMBL" id="WHWC01000001">
    <property type="protein sequence ID" value="KAG8390409.1"/>
    <property type="molecule type" value="Genomic_DNA"/>
</dbReference>
<dbReference type="AlphaFoldDB" id="A0AAV6YCB4"/>